<feature type="domain" description="ORF 12 gene product N-terminal" evidence="3">
    <location>
        <begin position="43"/>
        <end position="132"/>
    </location>
</feature>
<gene>
    <name evidence="4" type="ORF">HD593_001558</name>
</gene>
<dbReference type="Gene3D" id="3.40.710.10">
    <property type="entry name" value="DD-peptidase/beta-lactamase superfamily"/>
    <property type="match status" value="1"/>
</dbReference>
<evidence type="ECO:0000313" key="5">
    <source>
        <dbReference type="Proteomes" id="UP000565579"/>
    </source>
</evidence>
<evidence type="ECO:0000313" key="4">
    <source>
        <dbReference type="EMBL" id="MBB6546763.1"/>
    </source>
</evidence>
<feature type="chain" id="PRO_5031519252" description="Serine hydrolase" evidence="1">
    <location>
        <begin position="33"/>
        <end position="445"/>
    </location>
</feature>
<organism evidence="4 5">
    <name type="scientific">Nonomuraea rubra</name>
    <dbReference type="NCBI Taxonomy" id="46180"/>
    <lineage>
        <taxon>Bacteria</taxon>
        <taxon>Bacillati</taxon>
        <taxon>Actinomycetota</taxon>
        <taxon>Actinomycetes</taxon>
        <taxon>Streptosporangiales</taxon>
        <taxon>Streptosporangiaceae</taxon>
        <taxon>Nonomuraea</taxon>
    </lineage>
</organism>
<dbReference type="SUPFAM" id="SSF56601">
    <property type="entry name" value="beta-lactamase/transpeptidase-like"/>
    <property type="match status" value="1"/>
</dbReference>
<evidence type="ECO:0000259" key="3">
    <source>
        <dbReference type="Pfam" id="PF18042"/>
    </source>
</evidence>
<dbReference type="GO" id="GO:0046677">
    <property type="term" value="P:response to antibiotic"/>
    <property type="evidence" value="ECO:0007669"/>
    <property type="project" value="InterPro"/>
</dbReference>
<dbReference type="Proteomes" id="UP000565579">
    <property type="component" value="Unassembled WGS sequence"/>
</dbReference>
<protein>
    <recommendedName>
        <fullName evidence="6">Serine hydrolase</fullName>
    </recommendedName>
</protein>
<sequence length="445" mass="47470">MHTPSKPVRILAAAAAAIAMTACVSGPVPALATEAAVSAAPEVPATPAGRQLGWLLDAATRAPIPESELGRHFTADFLKTVPPAQINQTLAGLKGMKLERVLSSRNASLVAQAAVGAESFNVSISVDAAGLIARLLFSAPDPRTWAEVDTRLRQLSPRPAFLAAELTADGTCRPAHAVAAGERRPLGSMIKLYVLGAVAERVRSGALRWDTELTITPELKSMPSGQLQDRPDGSKVTVLEAARLMISISDNTATDLLIHKVGRKAVERTMRAWGVRDERNVPLMTTRDLFVLKGAGYPRHAKRYLSLNDARQRAYLEKVVAKVPLSEIQAWPQPRELDTLEWFASPNELCRAYAGLVKLGDRRIGEVLSINDAGIGLDPAQWPTRWYKGGSEPGLSAVSFLARTAQGKAYFVTTTASDPGAPLKPSATDEQLGVARAAFGLAAGS</sequence>
<evidence type="ECO:0000256" key="1">
    <source>
        <dbReference type="SAM" id="SignalP"/>
    </source>
</evidence>
<comment type="caution">
    <text evidence="4">The sequence shown here is derived from an EMBL/GenBank/DDBJ whole genome shotgun (WGS) entry which is preliminary data.</text>
</comment>
<dbReference type="RefSeq" id="WP_185101515.1">
    <property type="nucleotide sequence ID" value="NZ_BAAAXY010000050.1"/>
</dbReference>
<dbReference type="InterPro" id="IPR012338">
    <property type="entry name" value="Beta-lactam/transpept-like"/>
</dbReference>
<feature type="signal peptide" evidence="1">
    <location>
        <begin position="1"/>
        <end position="32"/>
    </location>
</feature>
<dbReference type="InterPro" id="IPR045155">
    <property type="entry name" value="Beta-lactam_cat"/>
</dbReference>
<keyword evidence="5" id="KW-1185">Reference proteome</keyword>
<evidence type="ECO:0008006" key="6">
    <source>
        <dbReference type="Google" id="ProtNLM"/>
    </source>
</evidence>
<dbReference type="Pfam" id="PF18042">
    <property type="entry name" value="ORF_12_N"/>
    <property type="match status" value="1"/>
</dbReference>
<dbReference type="PROSITE" id="PS51257">
    <property type="entry name" value="PROKAR_LIPOPROTEIN"/>
    <property type="match status" value="1"/>
</dbReference>
<dbReference type="AlphaFoldDB" id="A0A7X0TWW4"/>
<dbReference type="GO" id="GO:0008800">
    <property type="term" value="F:beta-lactamase activity"/>
    <property type="evidence" value="ECO:0007669"/>
    <property type="project" value="InterPro"/>
</dbReference>
<reference evidence="4 5" key="1">
    <citation type="submission" date="2020-08" db="EMBL/GenBank/DDBJ databases">
        <title>Sequencing the genomes of 1000 actinobacteria strains.</title>
        <authorList>
            <person name="Klenk H.-P."/>
        </authorList>
    </citation>
    <scope>NUCLEOTIDE SEQUENCE [LARGE SCALE GENOMIC DNA]</scope>
    <source>
        <strain evidence="4 5">DSM 43768</strain>
    </source>
</reference>
<dbReference type="InterPro" id="IPR000871">
    <property type="entry name" value="Beta-lactam_class-A"/>
</dbReference>
<proteinExistence type="predicted"/>
<dbReference type="Pfam" id="PF13354">
    <property type="entry name" value="Beta-lactamase2"/>
    <property type="match status" value="1"/>
</dbReference>
<accession>A0A7X0TWW4</accession>
<dbReference type="GO" id="GO:0030655">
    <property type="term" value="P:beta-lactam antibiotic catabolic process"/>
    <property type="evidence" value="ECO:0007669"/>
    <property type="project" value="InterPro"/>
</dbReference>
<evidence type="ECO:0000259" key="2">
    <source>
        <dbReference type="Pfam" id="PF13354"/>
    </source>
</evidence>
<dbReference type="InterPro" id="IPR040846">
    <property type="entry name" value="ORF_12_N"/>
</dbReference>
<dbReference type="PANTHER" id="PTHR35333:SF5">
    <property type="entry name" value="CONSERVED LIPOPROTEIN LPQF-RELATED"/>
    <property type="match status" value="1"/>
</dbReference>
<dbReference type="EMBL" id="JACHMI010000001">
    <property type="protein sequence ID" value="MBB6546763.1"/>
    <property type="molecule type" value="Genomic_DNA"/>
</dbReference>
<feature type="domain" description="Beta-lactamase class A catalytic" evidence="2">
    <location>
        <begin position="179"/>
        <end position="284"/>
    </location>
</feature>
<dbReference type="PANTHER" id="PTHR35333">
    <property type="entry name" value="BETA-LACTAMASE"/>
    <property type="match status" value="1"/>
</dbReference>
<keyword evidence="1" id="KW-0732">Signal</keyword>
<name>A0A7X0TWW4_9ACTN</name>
<dbReference type="Gene3D" id="3.10.450.280">
    <property type="match status" value="1"/>
</dbReference>